<comment type="subcellular location">
    <subcellularLocation>
        <location evidence="1">Cell membrane</location>
        <topology evidence="1">Multi-pass membrane protein</topology>
    </subcellularLocation>
</comment>
<name>A0ABR6VGS0_9FIRM</name>
<feature type="transmembrane region" description="Helical" evidence="7">
    <location>
        <begin position="69"/>
        <end position="87"/>
    </location>
</feature>
<dbReference type="Pfam" id="PF00884">
    <property type="entry name" value="Sulfatase"/>
    <property type="match status" value="1"/>
</dbReference>
<evidence type="ECO:0000313" key="9">
    <source>
        <dbReference type="EMBL" id="MBC3536404.1"/>
    </source>
</evidence>
<feature type="transmembrane region" description="Helical" evidence="7">
    <location>
        <begin position="44"/>
        <end position="62"/>
    </location>
</feature>
<dbReference type="PANTHER" id="PTHR30443:SF0">
    <property type="entry name" value="PHOSPHOETHANOLAMINE TRANSFERASE EPTA"/>
    <property type="match status" value="1"/>
</dbReference>
<keyword evidence="6 7" id="KW-0472">Membrane</keyword>
<feature type="transmembrane region" description="Helical" evidence="7">
    <location>
        <begin position="107"/>
        <end position="126"/>
    </location>
</feature>
<accession>A0ABR6VGS0</accession>
<proteinExistence type="predicted"/>
<comment type="caution">
    <text evidence="9">The sequence shown here is derived from an EMBL/GenBank/DDBJ whole genome shotgun (WGS) entry which is preliminary data.</text>
</comment>
<dbReference type="InterPro" id="IPR000917">
    <property type="entry name" value="Sulfatase_N"/>
</dbReference>
<gene>
    <name evidence="9" type="ORF">H8J70_03955</name>
</gene>
<reference evidence="9 10" key="1">
    <citation type="submission" date="2020-08" db="EMBL/GenBank/DDBJ databases">
        <authorList>
            <person name="Liu C."/>
            <person name="Sun Q."/>
        </authorList>
    </citation>
    <scope>NUCLEOTIDE SEQUENCE [LARGE SCALE GENOMIC DNA]</scope>
    <source>
        <strain evidence="9 10">NSJ-59</strain>
    </source>
</reference>
<evidence type="ECO:0000256" key="2">
    <source>
        <dbReference type="ARBA" id="ARBA00022475"/>
    </source>
</evidence>
<keyword evidence="3 9" id="KW-0808">Transferase</keyword>
<dbReference type="CDD" id="cd16017">
    <property type="entry name" value="LptA"/>
    <property type="match status" value="1"/>
</dbReference>
<evidence type="ECO:0000313" key="10">
    <source>
        <dbReference type="Proteomes" id="UP000606870"/>
    </source>
</evidence>
<evidence type="ECO:0000259" key="8">
    <source>
        <dbReference type="Pfam" id="PF00884"/>
    </source>
</evidence>
<feature type="transmembrane region" description="Helical" evidence="7">
    <location>
        <begin position="18"/>
        <end position="38"/>
    </location>
</feature>
<evidence type="ECO:0000256" key="6">
    <source>
        <dbReference type="ARBA" id="ARBA00023136"/>
    </source>
</evidence>
<protein>
    <submittedName>
        <fullName evidence="9">Phosphoethanolamine transferase</fullName>
    </submittedName>
</protein>
<dbReference type="InterPro" id="IPR058130">
    <property type="entry name" value="PEA_transf_C"/>
</dbReference>
<feature type="transmembrane region" description="Helical" evidence="7">
    <location>
        <begin position="229"/>
        <end position="246"/>
    </location>
</feature>
<feature type="transmembrane region" description="Helical" evidence="7">
    <location>
        <begin position="138"/>
        <end position="158"/>
    </location>
</feature>
<organism evidence="9 10">
    <name type="scientific">Megasphaera hominis</name>
    <dbReference type="NCBI Taxonomy" id="159836"/>
    <lineage>
        <taxon>Bacteria</taxon>
        <taxon>Bacillati</taxon>
        <taxon>Bacillota</taxon>
        <taxon>Negativicutes</taxon>
        <taxon>Veillonellales</taxon>
        <taxon>Veillonellaceae</taxon>
        <taxon>Megasphaera</taxon>
    </lineage>
</organism>
<keyword evidence="2" id="KW-1003">Cell membrane</keyword>
<dbReference type="InterPro" id="IPR040423">
    <property type="entry name" value="PEA_transferase"/>
</dbReference>
<dbReference type="EMBL" id="JACOGK010000008">
    <property type="protein sequence ID" value="MBC3536404.1"/>
    <property type="molecule type" value="Genomic_DNA"/>
</dbReference>
<dbReference type="Gene3D" id="3.40.720.10">
    <property type="entry name" value="Alkaline Phosphatase, subunit A"/>
    <property type="match status" value="1"/>
</dbReference>
<evidence type="ECO:0000256" key="4">
    <source>
        <dbReference type="ARBA" id="ARBA00022692"/>
    </source>
</evidence>
<sequence length="610" mass="69496">MELMQHVLSEKKNAIKKAIILITVYTLLGILIMSISQHDLYLRGLKRIITSAVLCACVSYFWSYSKQFLAVYAGMTFFFASSIWIRFLDGLTVRSDTLLSNLTLAGMYWPVILLIWLGLAKLGTLTGHVRAGRFLSRIWLVVTLFIACLPNLILWAYFAVSHHYLRSDIVMTIYQTNKAEALAYLSMQPVFYLLLAAVLSAASVALLFHLVHKVCVTAQTGVSTKRRGWVTLFFIGLFLIAGAKTSCSLADYEPYHIGTSVQDAIKNYQAFATNKERRIANLKKLGSLQTMSGYKGVYVLIIGESETRDHMSVYGYSRDTTPWLKQFSQDPGTLIYRNSFSNHVHTVPTLTYALGEKNQYNRVAMDNAYSIIEVANAAGFDTYWISNQERYGAWDTPVAEIASTAKHQLWLNGEVGESLNTAYLDEALAEKAPDIQHVNNALIVFHLMGEHGRYEDRYPAEYEYFHQGKNRNVDCYDNAVRYTDYVLSLLYDKVAHNPHFQGFIYFSDHGEEPDQKKYHESTKFTNQMTHIPLIMHFSAAYRTAHPQVFATLKSQEEDYWTNDLLYNVMLEIMGIQGTSLVEPNLTLGNPAYDRTKENLRTLHGERKLEQ</sequence>
<feature type="domain" description="Sulfatase N-terminal" evidence="8">
    <location>
        <begin position="298"/>
        <end position="568"/>
    </location>
</feature>
<dbReference type="GO" id="GO:0016740">
    <property type="term" value="F:transferase activity"/>
    <property type="evidence" value="ECO:0007669"/>
    <property type="project" value="UniProtKB-KW"/>
</dbReference>
<evidence type="ECO:0000256" key="7">
    <source>
        <dbReference type="SAM" id="Phobius"/>
    </source>
</evidence>
<evidence type="ECO:0000256" key="3">
    <source>
        <dbReference type="ARBA" id="ARBA00022679"/>
    </source>
</evidence>
<evidence type="ECO:0000256" key="5">
    <source>
        <dbReference type="ARBA" id="ARBA00022989"/>
    </source>
</evidence>
<evidence type="ECO:0000256" key="1">
    <source>
        <dbReference type="ARBA" id="ARBA00004651"/>
    </source>
</evidence>
<dbReference type="PANTHER" id="PTHR30443">
    <property type="entry name" value="INNER MEMBRANE PROTEIN"/>
    <property type="match status" value="1"/>
</dbReference>
<keyword evidence="5 7" id="KW-1133">Transmembrane helix</keyword>
<dbReference type="Proteomes" id="UP000606870">
    <property type="component" value="Unassembled WGS sequence"/>
</dbReference>
<dbReference type="SUPFAM" id="SSF53649">
    <property type="entry name" value="Alkaline phosphatase-like"/>
    <property type="match status" value="1"/>
</dbReference>
<keyword evidence="4 7" id="KW-0812">Transmembrane</keyword>
<dbReference type="InterPro" id="IPR017850">
    <property type="entry name" value="Alkaline_phosphatase_core_sf"/>
</dbReference>
<keyword evidence="10" id="KW-1185">Reference proteome</keyword>
<feature type="transmembrane region" description="Helical" evidence="7">
    <location>
        <begin position="190"/>
        <end position="208"/>
    </location>
</feature>